<proteinExistence type="predicted"/>
<dbReference type="Proteomes" id="UP000029964">
    <property type="component" value="Unassembled WGS sequence"/>
</dbReference>
<sequence length="369" mass="39393">MAGGGESSVKNGYRLNPKTQFPCRQLNPPIDGVKFLVPRSIWRRTPLADIWLPVIENSKERLASDGSYGYPQTSRQESSNLVAATARTVGEAHGQSCTALEPNGPTVEFGPSPAVVLVKASIERLVVELRSQTTRAEGLASRKRAVSSTGMSCHEAADLHQPCGSRIEVLSLSMRNRALGPKWPDGKAPPATGTTQMMTSLSRTRTAIGLGPVIVVANQHRRRGTQGCASSNISGGQREHQIQVLALANSPAATYSYGQHRWVGGTQVQSRGQISRAASQLLVGDAASMILCNTGSHKAPLLRSAELVKLPVSKTRVVGMRDRNTGNEHMGQGNGSQGRHPVGNADMRNSHNAGGNNVAIRAVRIPTQR</sequence>
<gene>
    <name evidence="2" type="ORF">ACRE_000510</name>
</gene>
<dbReference type="HOGENOM" id="CLU_749984_0_0_1"/>
<keyword evidence="3" id="KW-1185">Reference proteome</keyword>
<reference evidence="3" key="1">
    <citation type="journal article" date="2014" name="Genome Announc.">
        <title>Genome sequence and annotation of Acremonium chrysogenum, producer of the beta-lactam antibiotic cephalosporin C.</title>
        <authorList>
            <person name="Terfehr D."/>
            <person name="Dahlmann T.A."/>
            <person name="Specht T."/>
            <person name="Zadra I."/>
            <person name="Kuernsteiner H."/>
            <person name="Kueck U."/>
        </authorList>
    </citation>
    <scope>NUCLEOTIDE SEQUENCE [LARGE SCALE GENOMIC DNA]</scope>
    <source>
        <strain evidence="3">ATCC 11550 / CBS 779.69 / DSM 880 / IAM 14645 / JCM 23072 / IMI 49137</strain>
    </source>
</reference>
<accession>A0A086THV4</accession>
<name>A0A086THV4_HAPC1</name>
<evidence type="ECO:0000256" key="1">
    <source>
        <dbReference type="SAM" id="MobiDB-lite"/>
    </source>
</evidence>
<organism evidence="2 3">
    <name type="scientific">Hapsidospora chrysogenum (strain ATCC 11550 / CBS 779.69 / DSM 880 / IAM 14645 / JCM 23072 / IMI 49137)</name>
    <name type="common">Acremonium chrysogenum</name>
    <dbReference type="NCBI Taxonomy" id="857340"/>
    <lineage>
        <taxon>Eukaryota</taxon>
        <taxon>Fungi</taxon>
        <taxon>Dikarya</taxon>
        <taxon>Ascomycota</taxon>
        <taxon>Pezizomycotina</taxon>
        <taxon>Sordariomycetes</taxon>
        <taxon>Hypocreomycetidae</taxon>
        <taxon>Hypocreales</taxon>
        <taxon>Bionectriaceae</taxon>
        <taxon>Hapsidospora</taxon>
    </lineage>
</organism>
<dbReference type="EMBL" id="JPKY01000001">
    <property type="protein sequence ID" value="KFH48936.1"/>
    <property type="molecule type" value="Genomic_DNA"/>
</dbReference>
<protein>
    <submittedName>
        <fullName evidence="2">Uncharacterized protein</fullName>
    </submittedName>
</protein>
<evidence type="ECO:0000313" key="3">
    <source>
        <dbReference type="Proteomes" id="UP000029964"/>
    </source>
</evidence>
<dbReference type="AlphaFoldDB" id="A0A086THV4"/>
<feature type="region of interest" description="Disordered" evidence="1">
    <location>
        <begin position="322"/>
        <end position="356"/>
    </location>
</feature>
<evidence type="ECO:0000313" key="2">
    <source>
        <dbReference type="EMBL" id="KFH48936.1"/>
    </source>
</evidence>
<comment type="caution">
    <text evidence="2">The sequence shown here is derived from an EMBL/GenBank/DDBJ whole genome shotgun (WGS) entry which is preliminary data.</text>
</comment>